<organism evidence="14 15">
    <name type="scientific">Centaurea solstitialis</name>
    <name type="common">yellow star-thistle</name>
    <dbReference type="NCBI Taxonomy" id="347529"/>
    <lineage>
        <taxon>Eukaryota</taxon>
        <taxon>Viridiplantae</taxon>
        <taxon>Streptophyta</taxon>
        <taxon>Embryophyta</taxon>
        <taxon>Tracheophyta</taxon>
        <taxon>Spermatophyta</taxon>
        <taxon>Magnoliopsida</taxon>
        <taxon>eudicotyledons</taxon>
        <taxon>Gunneridae</taxon>
        <taxon>Pentapetalae</taxon>
        <taxon>asterids</taxon>
        <taxon>campanulids</taxon>
        <taxon>Asterales</taxon>
        <taxon>Asteraceae</taxon>
        <taxon>Carduoideae</taxon>
        <taxon>Cardueae</taxon>
        <taxon>Centaureinae</taxon>
        <taxon>Centaurea</taxon>
    </lineage>
</organism>
<dbReference type="InterPro" id="IPR001910">
    <property type="entry name" value="Inosine/uridine_hydrolase_dom"/>
</dbReference>
<dbReference type="EC" id="3.2.2.2" evidence="9"/>
<dbReference type="GO" id="GO:0047724">
    <property type="term" value="F:inosine nucleosidase activity"/>
    <property type="evidence" value="ECO:0007669"/>
    <property type="project" value="UniProtKB-EC"/>
</dbReference>
<dbReference type="InterPro" id="IPR036452">
    <property type="entry name" value="Ribo_hydro-like"/>
</dbReference>
<evidence type="ECO:0000256" key="6">
    <source>
        <dbReference type="ARBA" id="ARBA00050806"/>
    </source>
</evidence>
<evidence type="ECO:0000256" key="12">
    <source>
        <dbReference type="ARBA" id="ARBA00081651"/>
    </source>
</evidence>
<evidence type="ECO:0000256" key="4">
    <source>
        <dbReference type="ARBA" id="ARBA00022801"/>
    </source>
</evidence>
<evidence type="ECO:0000313" key="14">
    <source>
        <dbReference type="EMBL" id="KAJ9542635.1"/>
    </source>
</evidence>
<evidence type="ECO:0000256" key="10">
    <source>
        <dbReference type="ARBA" id="ARBA00066757"/>
    </source>
</evidence>
<name>A0AA38SUK6_9ASTR</name>
<dbReference type="PANTHER" id="PTHR12304">
    <property type="entry name" value="INOSINE-URIDINE PREFERRING NUCLEOSIDE HYDROLASE"/>
    <property type="match status" value="1"/>
</dbReference>
<evidence type="ECO:0000313" key="15">
    <source>
        <dbReference type="Proteomes" id="UP001172457"/>
    </source>
</evidence>
<accession>A0AA38SUK6</accession>
<evidence type="ECO:0000256" key="9">
    <source>
        <dbReference type="ARBA" id="ARBA00066756"/>
    </source>
</evidence>
<dbReference type="GO" id="GO:0006152">
    <property type="term" value="P:purine nucleoside catabolic process"/>
    <property type="evidence" value="ECO:0007669"/>
    <property type="project" value="UniProtKB-ARBA"/>
</dbReference>
<comment type="catalytic activity">
    <reaction evidence="6">
        <text>xanthosine + H2O = D-ribose + xanthine</text>
        <dbReference type="Rhea" id="RHEA:27994"/>
        <dbReference type="ChEBI" id="CHEBI:15377"/>
        <dbReference type="ChEBI" id="CHEBI:17712"/>
        <dbReference type="ChEBI" id="CHEBI:18107"/>
        <dbReference type="ChEBI" id="CHEBI:47013"/>
    </reaction>
</comment>
<evidence type="ECO:0000256" key="11">
    <source>
        <dbReference type="ARBA" id="ARBA00078894"/>
    </source>
</evidence>
<comment type="catalytic activity">
    <reaction evidence="7">
        <text>inosine + H2O = hypoxanthine + D-ribose</text>
        <dbReference type="Rhea" id="RHEA:16657"/>
        <dbReference type="ChEBI" id="CHEBI:15377"/>
        <dbReference type="ChEBI" id="CHEBI:17368"/>
        <dbReference type="ChEBI" id="CHEBI:17596"/>
        <dbReference type="ChEBI" id="CHEBI:47013"/>
        <dbReference type="EC" id="3.2.2.2"/>
    </reaction>
</comment>
<evidence type="ECO:0000256" key="5">
    <source>
        <dbReference type="ARBA" id="ARBA00023295"/>
    </source>
</evidence>
<comment type="caution">
    <text evidence="14">The sequence shown here is derived from an EMBL/GenBank/DDBJ whole genome shotgun (WGS) entry which is preliminary data.</text>
</comment>
<gene>
    <name evidence="14" type="ORF">OSB04_029141</name>
</gene>
<dbReference type="FunFam" id="3.90.245.10:FF:000004">
    <property type="entry name" value="Probable uridine nucleosidase 1"/>
    <property type="match status" value="1"/>
</dbReference>
<evidence type="ECO:0000256" key="3">
    <source>
        <dbReference type="ARBA" id="ARBA00022490"/>
    </source>
</evidence>
<dbReference type="PANTHER" id="PTHR12304:SF50">
    <property type="entry name" value="HYDROLASE"/>
    <property type="match status" value="1"/>
</dbReference>
<comment type="similarity">
    <text evidence="2">Belongs to the IUNH family.</text>
</comment>
<comment type="subcellular location">
    <subcellularLocation>
        <location evidence="1">Cytoplasm</location>
    </subcellularLocation>
</comment>
<evidence type="ECO:0000259" key="13">
    <source>
        <dbReference type="Pfam" id="PF01156"/>
    </source>
</evidence>
<reference evidence="14" key="1">
    <citation type="submission" date="2023-03" db="EMBL/GenBank/DDBJ databases">
        <title>Chromosome-scale reference genome and RAD-based genetic map of yellow starthistle (Centaurea solstitialis) reveal putative structural variation and QTLs associated with invader traits.</title>
        <authorList>
            <person name="Reatini B."/>
            <person name="Cang F.A."/>
            <person name="Jiang Q."/>
            <person name="Mckibben M.T.W."/>
            <person name="Barker M.S."/>
            <person name="Rieseberg L.H."/>
            <person name="Dlugosch K.M."/>
        </authorList>
    </citation>
    <scope>NUCLEOTIDE SEQUENCE</scope>
    <source>
        <strain evidence="14">CAN-66</strain>
        <tissue evidence="14">Leaf</tissue>
    </source>
</reference>
<sequence>MDSNCDGGVSEKIIIDTDPGIDDSLALMMAFQTPNLEILGLTTTFGNVSTKDATRNALILCEIAGRPGVPVAEGSPGPLKGGEPEIQDFIHGSNGLGNVNLPPTKSKKVDISAAEFLVEKVSQYPGEISILALGPLTNLAMAIKRDSSFVTKVKKVVVLGGAFFALGNINPAAEANIYEDPEAADIVFTSGANIVVVGINITTQVKMSDDDLDELRRSEGRHAQFLSDICKFYRDWHVKSDGVYGIFLHDPVSFVALVRPDLFTYKKGVVRVETQGLCVGHTLMDQGLKKWNSDNPWTGYSPISVAWTVNVDEVLKYIKNVLMTP</sequence>
<comment type="catalytic activity">
    <reaction evidence="8">
        <text>uridine + H2O = D-ribose + uracil</text>
        <dbReference type="Rhea" id="RHEA:15577"/>
        <dbReference type="ChEBI" id="CHEBI:15377"/>
        <dbReference type="ChEBI" id="CHEBI:16704"/>
        <dbReference type="ChEBI" id="CHEBI:17568"/>
        <dbReference type="ChEBI" id="CHEBI:47013"/>
        <dbReference type="EC" id="3.2.2.3"/>
    </reaction>
</comment>
<evidence type="ECO:0000256" key="7">
    <source>
        <dbReference type="ARBA" id="ARBA00050902"/>
    </source>
</evidence>
<evidence type="ECO:0000256" key="1">
    <source>
        <dbReference type="ARBA" id="ARBA00004496"/>
    </source>
</evidence>
<dbReference type="GO" id="GO:0005829">
    <property type="term" value="C:cytosol"/>
    <property type="evidence" value="ECO:0007669"/>
    <property type="project" value="TreeGrafter"/>
</dbReference>
<dbReference type="GO" id="GO:0045437">
    <property type="term" value="F:uridine nucleosidase activity"/>
    <property type="evidence" value="ECO:0007669"/>
    <property type="project" value="UniProtKB-EC"/>
</dbReference>
<dbReference type="Pfam" id="PF01156">
    <property type="entry name" value="IU_nuc_hydro"/>
    <property type="match status" value="1"/>
</dbReference>
<keyword evidence="4" id="KW-0378">Hydrolase</keyword>
<keyword evidence="5" id="KW-0326">Glycosidase</keyword>
<keyword evidence="3" id="KW-0963">Cytoplasm</keyword>
<dbReference type="GO" id="GO:0046982">
    <property type="term" value="F:protein heterodimerization activity"/>
    <property type="evidence" value="ECO:0007669"/>
    <property type="project" value="UniProtKB-ARBA"/>
</dbReference>
<dbReference type="Gene3D" id="3.90.245.10">
    <property type="entry name" value="Ribonucleoside hydrolase-like"/>
    <property type="match status" value="1"/>
</dbReference>
<feature type="domain" description="Inosine/uridine-preferring nucleoside hydrolase" evidence="13">
    <location>
        <begin position="13"/>
        <end position="315"/>
    </location>
</feature>
<dbReference type="EMBL" id="JARYMX010000007">
    <property type="protein sequence ID" value="KAJ9542635.1"/>
    <property type="molecule type" value="Genomic_DNA"/>
</dbReference>
<keyword evidence="15" id="KW-1185">Reference proteome</keyword>
<dbReference type="GO" id="GO:0042454">
    <property type="term" value="P:ribonucleoside catabolic process"/>
    <property type="evidence" value="ECO:0007669"/>
    <property type="project" value="UniProtKB-ARBA"/>
</dbReference>
<evidence type="ECO:0000256" key="8">
    <source>
        <dbReference type="ARBA" id="ARBA00051638"/>
    </source>
</evidence>
<dbReference type="AlphaFoldDB" id="A0AA38SUK6"/>
<dbReference type="CDD" id="cd02650">
    <property type="entry name" value="nuc_hydro_CaPnhB"/>
    <property type="match status" value="1"/>
</dbReference>
<dbReference type="EC" id="3.2.2.3" evidence="10"/>
<dbReference type="SUPFAM" id="SSF53590">
    <property type="entry name" value="Nucleoside hydrolase"/>
    <property type="match status" value="1"/>
</dbReference>
<protein>
    <recommendedName>
        <fullName evidence="12">Inosine nucleosidase</fullName>
        <ecNumber evidence="9">3.2.2.2</ecNumber>
        <ecNumber evidence="10">3.2.2.3</ecNumber>
    </recommendedName>
    <alternativeName>
        <fullName evidence="11">Xanthosine nucleosidase</fullName>
    </alternativeName>
</protein>
<proteinExistence type="inferred from homology"/>
<dbReference type="InterPro" id="IPR023186">
    <property type="entry name" value="IUNH"/>
</dbReference>
<evidence type="ECO:0000256" key="2">
    <source>
        <dbReference type="ARBA" id="ARBA00009176"/>
    </source>
</evidence>
<dbReference type="Proteomes" id="UP001172457">
    <property type="component" value="Chromosome 7"/>
</dbReference>